<dbReference type="PROSITE" id="PS00041">
    <property type="entry name" value="HTH_ARAC_FAMILY_1"/>
    <property type="match status" value="1"/>
</dbReference>
<dbReference type="InterPro" id="IPR018060">
    <property type="entry name" value="HTH_AraC"/>
</dbReference>
<dbReference type="Gene3D" id="3.40.50.880">
    <property type="match status" value="1"/>
</dbReference>
<dbReference type="Pfam" id="PF12833">
    <property type="entry name" value="HTH_18"/>
    <property type="match status" value="1"/>
</dbReference>
<comment type="caution">
    <text evidence="5">The sequence shown here is derived from an EMBL/GenBank/DDBJ whole genome shotgun (WGS) entry which is preliminary data.</text>
</comment>
<dbReference type="SUPFAM" id="SSF52317">
    <property type="entry name" value="Class I glutamine amidotransferase-like"/>
    <property type="match status" value="1"/>
</dbReference>
<feature type="domain" description="HTH araC/xylS-type" evidence="4">
    <location>
        <begin position="237"/>
        <end position="335"/>
    </location>
</feature>
<dbReference type="Proteomes" id="UP000486760">
    <property type="component" value="Unassembled WGS sequence"/>
</dbReference>
<dbReference type="GO" id="GO:0043565">
    <property type="term" value="F:sequence-specific DNA binding"/>
    <property type="evidence" value="ECO:0007669"/>
    <property type="project" value="InterPro"/>
</dbReference>
<proteinExistence type="predicted"/>
<organism evidence="5 6">
    <name type="scientific">Billgrantia pellis</name>
    <dbReference type="NCBI Taxonomy" id="2606936"/>
    <lineage>
        <taxon>Bacteria</taxon>
        <taxon>Pseudomonadati</taxon>
        <taxon>Pseudomonadota</taxon>
        <taxon>Gammaproteobacteria</taxon>
        <taxon>Oceanospirillales</taxon>
        <taxon>Halomonadaceae</taxon>
        <taxon>Billgrantia</taxon>
    </lineage>
</organism>
<dbReference type="GO" id="GO:0003700">
    <property type="term" value="F:DNA-binding transcription factor activity"/>
    <property type="evidence" value="ECO:0007669"/>
    <property type="project" value="InterPro"/>
</dbReference>
<dbReference type="InterPro" id="IPR002818">
    <property type="entry name" value="DJ-1/PfpI"/>
</dbReference>
<dbReference type="PROSITE" id="PS01124">
    <property type="entry name" value="HTH_ARAC_FAMILY_2"/>
    <property type="match status" value="1"/>
</dbReference>
<keyword evidence="6" id="KW-1185">Reference proteome</keyword>
<dbReference type="InterPro" id="IPR009057">
    <property type="entry name" value="Homeodomain-like_sf"/>
</dbReference>
<dbReference type="EMBL" id="VTPY01000002">
    <property type="protein sequence ID" value="KAA0013826.1"/>
    <property type="molecule type" value="Genomic_DNA"/>
</dbReference>
<keyword evidence="1" id="KW-0805">Transcription regulation</keyword>
<dbReference type="Gene3D" id="1.10.10.60">
    <property type="entry name" value="Homeodomain-like"/>
    <property type="match status" value="2"/>
</dbReference>
<dbReference type="SMART" id="SM00342">
    <property type="entry name" value="HTH_ARAC"/>
    <property type="match status" value="1"/>
</dbReference>
<gene>
    <name evidence="5" type="ORF">F0A17_05640</name>
</gene>
<name>A0A7V7G1W1_9GAMM</name>
<dbReference type="AlphaFoldDB" id="A0A7V7G1W1"/>
<dbReference type="InterPro" id="IPR018062">
    <property type="entry name" value="HTH_AraC-typ_CS"/>
</dbReference>
<evidence type="ECO:0000313" key="5">
    <source>
        <dbReference type="EMBL" id="KAA0013826.1"/>
    </source>
</evidence>
<evidence type="ECO:0000256" key="1">
    <source>
        <dbReference type="ARBA" id="ARBA00023015"/>
    </source>
</evidence>
<dbReference type="InterPro" id="IPR052158">
    <property type="entry name" value="INH-QAR"/>
</dbReference>
<evidence type="ECO:0000313" key="6">
    <source>
        <dbReference type="Proteomes" id="UP000486760"/>
    </source>
</evidence>
<reference evidence="5 6" key="1">
    <citation type="submission" date="2019-08" db="EMBL/GenBank/DDBJ databases">
        <title>Bioinformatics analysis of the strain L3 and L5.</title>
        <authorList>
            <person name="Li X."/>
        </authorList>
    </citation>
    <scope>NUCLEOTIDE SEQUENCE [LARGE SCALE GENOMIC DNA]</scope>
    <source>
        <strain evidence="5 6">L5</strain>
    </source>
</reference>
<evidence type="ECO:0000259" key="4">
    <source>
        <dbReference type="PROSITE" id="PS01124"/>
    </source>
</evidence>
<keyword evidence="2" id="KW-0238">DNA-binding</keyword>
<dbReference type="Pfam" id="PF01965">
    <property type="entry name" value="DJ-1_PfpI"/>
    <property type="match status" value="1"/>
</dbReference>
<sequence length="345" mass="38274">MRRDAARQTPLTIALLATPEATASTLYGMFDLFGSAGRDWDLLIHGRMGEPLLRPLIVSRSGKGFRAPNGAWIEPDRSLATCPLPIAACIPDLFIAPDESLTGRYGDEIAWLRNCHVQGALLAAACTGAMLLAEAGLLEGQAATTHWAYCDALARRYPGVSVHPHRTLVASGEGQRLIMAGGGSSWFDLTLYLVARLLGIDEAMRLARIHLIDWHHDGQQPFAVLSSSRQAEDACIARSQVWVAQHYDTPSPVSEMVRVSGLTERSFKRRFKMATGVTPLDYVQTLRLEEAKQYLEQGDDPIEAIAEQVGYADPSFFRKLFVRRVGLTPRQYRRRFRGLRLRLSS</sequence>
<evidence type="ECO:0000256" key="2">
    <source>
        <dbReference type="ARBA" id="ARBA00023125"/>
    </source>
</evidence>
<evidence type="ECO:0000256" key="3">
    <source>
        <dbReference type="ARBA" id="ARBA00023163"/>
    </source>
</evidence>
<dbReference type="SUPFAM" id="SSF46689">
    <property type="entry name" value="Homeodomain-like"/>
    <property type="match status" value="2"/>
</dbReference>
<protein>
    <submittedName>
        <fullName evidence="5">Helix-turn-helix domain-containing protein</fullName>
    </submittedName>
</protein>
<dbReference type="PANTHER" id="PTHR43130:SF3">
    <property type="entry name" value="HTH-TYPE TRANSCRIPTIONAL REGULATOR RV1931C"/>
    <property type="match status" value="1"/>
</dbReference>
<dbReference type="PANTHER" id="PTHR43130">
    <property type="entry name" value="ARAC-FAMILY TRANSCRIPTIONAL REGULATOR"/>
    <property type="match status" value="1"/>
</dbReference>
<keyword evidence="3" id="KW-0804">Transcription</keyword>
<dbReference type="InterPro" id="IPR020449">
    <property type="entry name" value="Tscrpt_reg_AraC-type_HTH"/>
</dbReference>
<accession>A0A7V7G1W1</accession>
<dbReference type="CDD" id="cd03138">
    <property type="entry name" value="GATase1_AraC_2"/>
    <property type="match status" value="1"/>
</dbReference>
<dbReference type="RefSeq" id="WP_149327364.1">
    <property type="nucleotide sequence ID" value="NZ_VTPY01000002.1"/>
</dbReference>
<dbReference type="InterPro" id="IPR029062">
    <property type="entry name" value="Class_I_gatase-like"/>
</dbReference>
<dbReference type="PRINTS" id="PR00032">
    <property type="entry name" value="HTHARAC"/>
</dbReference>